<dbReference type="Proteomes" id="UP000018840">
    <property type="component" value="Unassembled WGS sequence"/>
</dbReference>
<dbReference type="AlphaFoldDB" id="W1TXE8"/>
<proteinExistence type="predicted"/>
<dbReference type="RefSeq" id="WP_024048920.1">
    <property type="nucleotide sequence ID" value="NZ_AZMC01000331.1"/>
</dbReference>
<dbReference type="InterPro" id="IPR058598">
    <property type="entry name" value="Gly_zipper-like_dom"/>
</dbReference>
<reference evidence="3 4" key="1">
    <citation type="submission" date="2013-12" db="EMBL/GenBank/DDBJ databases">
        <title>A Varibaculum cambriense genome reconstructed from a premature infant gut community with otherwise low bacterial novelty that shifts toward anaerobic metabolism during the third week of life.</title>
        <authorList>
            <person name="Brown C.T."/>
            <person name="Sharon I."/>
            <person name="Thomas B.C."/>
            <person name="Castelle C.J."/>
            <person name="Morowitz M.J."/>
            <person name="Banfield J.F."/>
        </authorList>
    </citation>
    <scope>NUCLEOTIDE SEQUENCE [LARGE SCALE GENOMIC DNA]</scope>
    <source>
        <strain evidence="4">DORA_17_25</strain>
    </source>
</reference>
<evidence type="ECO:0000259" key="2">
    <source>
        <dbReference type="Pfam" id="PF26273"/>
    </source>
</evidence>
<dbReference type="Pfam" id="PF26273">
    <property type="entry name" value="Gly_zipper"/>
    <property type="match status" value="1"/>
</dbReference>
<dbReference type="EMBL" id="AZMC01000331">
    <property type="protein sequence ID" value="ETI86035.1"/>
    <property type="molecule type" value="Genomic_DNA"/>
</dbReference>
<organism evidence="3 4">
    <name type="scientific">Negativicoccus succinicivorans DORA_17_25</name>
    <dbReference type="NCBI Taxonomy" id="1403945"/>
    <lineage>
        <taxon>Bacteria</taxon>
        <taxon>Bacillati</taxon>
        <taxon>Bacillota</taxon>
        <taxon>Negativicutes</taxon>
        <taxon>Veillonellales</taxon>
        <taxon>Veillonellaceae</taxon>
        <taxon>Negativicoccus</taxon>
    </lineage>
</organism>
<gene>
    <name evidence="3" type="ORF">Q612_NSC00331G0008</name>
</gene>
<feature type="domain" description="Glycine zipper-like" evidence="2">
    <location>
        <begin position="11"/>
        <end position="50"/>
    </location>
</feature>
<protein>
    <recommendedName>
        <fullName evidence="2">Glycine zipper-like domain-containing protein</fullName>
    </recommendedName>
</protein>
<feature type="transmembrane region" description="Helical" evidence="1">
    <location>
        <begin position="7"/>
        <end position="26"/>
    </location>
</feature>
<evidence type="ECO:0000313" key="3">
    <source>
        <dbReference type="EMBL" id="ETI86035.1"/>
    </source>
</evidence>
<sequence>MTEPKKRLPNGMGIAFGMGFGFILGWLFDEVVWGLAIGILIGTWVDYFAQRRR</sequence>
<accession>W1TXE8</accession>
<name>W1TXE8_9FIRM</name>
<keyword evidence="1" id="KW-0812">Transmembrane</keyword>
<keyword evidence="1" id="KW-0472">Membrane</keyword>
<keyword evidence="1" id="KW-1133">Transmembrane helix</keyword>
<evidence type="ECO:0000313" key="4">
    <source>
        <dbReference type="Proteomes" id="UP000018840"/>
    </source>
</evidence>
<feature type="transmembrane region" description="Helical" evidence="1">
    <location>
        <begin position="32"/>
        <end position="49"/>
    </location>
</feature>
<evidence type="ECO:0000256" key="1">
    <source>
        <dbReference type="SAM" id="Phobius"/>
    </source>
</evidence>
<comment type="caution">
    <text evidence="3">The sequence shown here is derived from an EMBL/GenBank/DDBJ whole genome shotgun (WGS) entry which is preliminary data.</text>
</comment>